<dbReference type="AlphaFoldDB" id="A0A6A5WAJ0"/>
<keyword evidence="3" id="KW-1185">Reference proteome</keyword>
<accession>A0A6A5WAJ0</accession>
<protein>
    <submittedName>
        <fullName evidence="2">Uncharacterized protein</fullName>
    </submittedName>
</protein>
<feature type="region of interest" description="Disordered" evidence="1">
    <location>
        <begin position="127"/>
        <end position="162"/>
    </location>
</feature>
<proteinExistence type="predicted"/>
<organism evidence="2 3">
    <name type="scientific">Amniculicola lignicola CBS 123094</name>
    <dbReference type="NCBI Taxonomy" id="1392246"/>
    <lineage>
        <taxon>Eukaryota</taxon>
        <taxon>Fungi</taxon>
        <taxon>Dikarya</taxon>
        <taxon>Ascomycota</taxon>
        <taxon>Pezizomycotina</taxon>
        <taxon>Dothideomycetes</taxon>
        <taxon>Pleosporomycetidae</taxon>
        <taxon>Pleosporales</taxon>
        <taxon>Amniculicolaceae</taxon>
        <taxon>Amniculicola</taxon>
    </lineage>
</organism>
<evidence type="ECO:0000313" key="2">
    <source>
        <dbReference type="EMBL" id="KAF1998158.1"/>
    </source>
</evidence>
<gene>
    <name evidence="2" type="ORF">P154DRAFT_263426</name>
</gene>
<name>A0A6A5WAJ0_9PLEO</name>
<dbReference type="EMBL" id="ML977606">
    <property type="protein sequence ID" value="KAF1998158.1"/>
    <property type="molecule type" value="Genomic_DNA"/>
</dbReference>
<dbReference type="Proteomes" id="UP000799779">
    <property type="component" value="Unassembled WGS sequence"/>
</dbReference>
<feature type="region of interest" description="Disordered" evidence="1">
    <location>
        <begin position="63"/>
        <end position="104"/>
    </location>
</feature>
<evidence type="ECO:0000256" key="1">
    <source>
        <dbReference type="SAM" id="MobiDB-lite"/>
    </source>
</evidence>
<sequence>MPVLCQCYASALPGTKCLCAGQETTNYSRQGAAQRGCAAVVPRSRRCVGVVARLDRRRARRKVGVAVGTERGGTPFKKEKGVSRSFTQPHTGRPRTSCGERRAVGNTHTPARWAPRRLLCSNYAGSVAEGRRPSGSASSATQTTCPSNRGRCLQRQSSLWRE</sequence>
<feature type="compositionally biased region" description="Polar residues" evidence="1">
    <location>
        <begin position="135"/>
        <end position="147"/>
    </location>
</feature>
<reference evidence="2" key="1">
    <citation type="journal article" date="2020" name="Stud. Mycol.">
        <title>101 Dothideomycetes genomes: a test case for predicting lifestyles and emergence of pathogens.</title>
        <authorList>
            <person name="Haridas S."/>
            <person name="Albert R."/>
            <person name="Binder M."/>
            <person name="Bloem J."/>
            <person name="Labutti K."/>
            <person name="Salamov A."/>
            <person name="Andreopoulos B."/>
            <person name="Baker S."/>
            <person name="Barry K."/>
            <person name="Bills G."/>
            <person name="Bluhm B."/>
            <person name="Cannon C."/>
            <person name="Castanera R."/>
            <person name="Culley D."/>
            <person name="Daum C."/>
            <person name="Ezra D."/>
            <person name="Gonzalez J."/>
            <person name="Henrissat B."/>
            <person name="Kuo A."/>
            <person name="Liang C."/>
            <person name="Lipzen A."/>
            <person name="Lutzoni F."/>
            <person name="Magnuson J."/>
            <person name="Mondo S."/>
            <person name="Nolan M."/>
            <person name="Ohm R."/>
            <person name="Pangilinan J."/>
            <person name="Park H.-J."/>
            <person name="Ramirez L."/>
            <person name="Alfaro M."/>
            <person name="Sun H."/>
            <person name="Tritt A."/>
            <person name="Yoshinaga Y."/>
            <person name="Zwiers L.-H."/>
            <person name="Turgeon B."/>
            <person name="Goodwin S."/>
            <person name="Spatafora J."/>
            <person name="Crous P."/>
            <person name="Grigoriev I."/>
        </authorList>
    </citation>
    <scope>NUCLEOTIDE SEQUENCE</scope>
    <source>
        <strain evidence="2">CBS 123094</strain>
    </source>
</reference>
<evidence type="ECO:0000313" key="3">
    <source>
        <dbReference type="Proteomes" id="UP000799779"/>
    </source>
</evidence>